<evidence type="ECO:0000313" key="2">
    <source>
        <dbReference type="Proteomes" id="UP000824533"/>
    </source>
</evidence>
<name>A0ACC1DHM2_9NEOP</name>
<comment type="caution">
    <text evidence="1">The sequence shown here is derived from an EMBL/GenBank/DDBJ whole genome shotgun (WGS) entry which is preliminary data.</text>
</comment>
<protein>
    <submittedName>
        <fullName evidence="1">Uncharacterized protein</fullName>
    </submittedName>
</protein>
<keyword evidence="2" id="KW-1185">Reference proteome</keyword>
<accession>A0ACC1DHM2</accession>
<proteinExistence type="predicted"/>
<sequence>MWFKENFIIYLAIFFVNCEHLYPQTIKNDEDRKTKILEPTQNSAETIKQYKEFFEEIRPNIRKDIQTSLLSESMANNKYVVPKTMQAQKVTAIIQESDGLKNKINIRQQRQDNIRITHPTIFQRPKQLQSNGTKSRFLEVFQIVEFDHVSCTSSSGLDGICLHEYKCHVDGGAVIGTCADGYGVCCVNLYTCEGSTSTSTSWFTNPDFPSPSTGRMLCTFTLNKATDEIKQIRLDFLSFEMLPPAAGACQQDQFVISGQNMNSIIPILCGINTGQHVYLEVSDVDGPIHFSIQTISLESRLFSIKVSQLTSADDLAAPTGCLQYFKDSEGFLESFNYRDISDIAAVRVPSYSNNLNYAICIQRAAESCSVTYTTAGDMQIVNYDLGKLLKISDGLPIIPPNQAGVEIYNCPSDYLLISATRLCGDRLNDGSILQDLSLDAPITDSSAGPIVIWFRSDEGYVGRGFKLKYKQNSCSTPEYKRIDI</sequence>
<organism evidence="1 2">
    <name type="scientific">Dendrolimus kikuchii</name>
    <dbReference type="NCBI Taxonomy" id="765133"/>
    <lineage>
        <taxon>Eukaryota</taxon>
        <taxon>Metazoa</taxon>
        <taxon>Ecdysozoa</taxon>
        <taxon>Arthropoda</taxon>
        <taxon>Hexapoda</taxon>
        <taxon>Insecta</taxon>
        <taxon>Pterygota</taxon>
        <taxon>Neoptera</taxon>
        <taxon>Endopterygota</taxon>
        <taxon>Lepidoptera</taxon>
        <taxon>Glossata</taxon>
        <taxon>Ditrysia</taxon>
        <taxon>Bombycoidea</taxon>
        <taxon>Lasiocampidae</taxon>
        <taxon>Dendrolimus</taxon>
    </lineage>
</organism>
<reference evidence="1 2" key="1">
    <citation type="journal article" date="2021" name="Front. Genet.">
        <title>Chromosome-Level Genome Assembly Reveals Significant Gene Expansion in the Toll and IMD Signaling Pathways of Dendrolimus kikuchii.</title>
        <authorList>
            <person name="Zhou J."/>
            <person name="Wu P."/>
            <person name="Xiong Z."/>
            <person name="Liu N."/>
            <person name="Zhao N."/>
            <person name="Ji M."/>
            <person name="Qiu Y."/>
            <person name="Yang B."/>
        </authorList>
    </citation>
    <scope>NUCLEOTIDE SEQUENCE [LARGE SCALE GENOMIC DNA]</scope>
    <source>
        <strain evidence="1">Ann1</strain>
    </source>
</reference>
<evidence type="ECO:0000313" key="1">
    <source>
        <dbReference type="EMBL" id="KAJ0183295.1"/>
    </source>
</evidence>
<gene>
    <name evidence="1" type="ORF">K1T71_001271</name>
</gene>
<dbReference type="Proteomes" id="UP000824533">
    <property type="component" value="Linkage Group LG02"/>
</dbReference>
<dbReference type="EMBL" id="CM034388">
    <property type="protein sequence ID" value="KAJ0183295.1"/>
    <property type="molecule type" value="Genomic_DNA"/>
</dbReference>